<evidence type="ECO:0000313" key="1">
    <source>
        <dbReference type="EMBL" id="RRT53405.1"/>
    </source>
</evidence>
<comment type="caution">
    <text evidence="1">The sequence shown here is derived from an EMBL/GenBank/DDBJ whole genome shotgun (WGS) entry which is preliminary data.</text>
</comment>
<proteinExistence type="predicted"/>
<gene>
    <name evidence="1" type="ORF">B296_00049877</name>
</gene>
<name>A0A426YNU7_ENSVE</name>
<organism evidence="1 2">
    <name type="scientific">Ensete ventricosum</name>
    <name type="common">Abyssinian banana</name>
    <name type="synonym">Musa ensete</name>
    <dbReference type="NCBI Taxonomy" id="4639"/>
    <lineage>
        <taxon>Eukaryota</taxon>
        <taxon>Viridiplantae</taxon>
        <taxon>Streptophyta</taxon>
        <taxon>Embryophyta</taxon>
        <taxon>Tracheophyta</taxon>
        <taxon>Spermatophyta</taxon>
        <taxon>Magnoliopsida</taxon>
        <taxon>Liliopsida</taxon>
        <taxon>Zingiberales</taxon>
        <taxon>Musaceae</taxon>
        <taxon>Ensete</taxon>
    </lineage>
</organism>
<protein>
    <submittedName>
        <fullName evidence="1">Uncharacterized protein</fullName>
    </submittedName>
</protein>
<sequence length="114" mass="12567">MALIDQVHDIGRVITAMDTKVDGLRKEIQELKAGVGPNAVVVAEQWASEAQSVADHYNVKLEEVTCQCYTETLKADLPKEAVANYKKSIGFEMGLVRMGQVSHEDGYRVALAQF</sequence>
<dbReference type="EMBL" id="AMZH03011152">
    <property type="protein sequence ID" value="RRT53405.1"/>
    <property type="molecule type" value="Genomic_DNA"/>
</dbReference>
<accession>A0A426YNU7</accession>
<evidence type="ECO:0000313" key="2">
    <source>
        <dbReference type="Proteomes" id="UP000287651"/>
    </source>
</evidence>
<dbReference type="Proteomes" id="UP000287651">
    <property type="component" value="Unassembled WGS sequence"/>
</dbReference>
<reference evidence="1 2" key="1">
    <citation type="journal article" date="2014" name="Agronomy (Basel)">
        <title>A Draft Genome Sequence for Ensete ventricosum, the Drought-Tolerant Tree Against Hunger.</title>
        <authorList>
            <person name="Harrison J."/>
            <person name="Moore K.A."/>
            <person name="Paszkiewicz K."/>
            <person name="Jones T."/>
            <person name="Grant M."/>
            <person name="Ambacheew D."/>
            <person name="Muzemil S."/>
            <person name="Studholme D.J."/>
        </authorList>
    </citation>
    <scope>NUCLEOTIDE SEQUENCE [LARGE SCALE GENOMIC DNA]</scope>
</reference>
<dbReference type="AlphaFoldDB" id="A0A426YNU7"/>